<organism evidence="4 5">
    <name type="scientific">Halorussus caseinilyticus</name>
    <dbReference type="NCBI Taxonomy" id="3034025"/>
    <lineage>
        <taxon>Archaea</taxon>
        <taxon>Methanobacteriati</taxon>
        <taxon>Methanobacteriota</taxon>
        <taxon>Stenosarchaea group</taxon>
        <taxon>Halobacteria</taxon>
        <taxon>Halobacteriales</taxon>
        <taxon>Haladaptataceae</taxon>
        <taxon>Halorussus</taxon>
    </lineage>
</organism>
<reference evidence="4 5" key="1">
    <citation type="journal article" date="2019" name="Int. J. Syst. Evol. Microbiol.">
        <title>The Global Catalogue of Microorganisms (GCM) 10K type strain sequencing project: providing services to taxonomists for standard genome sequencing and annotation.</title>
        <authorList>
            <consortium name="The Broad Institute Genomics Platform"/>
            <consortium name="The Broad Institute Genome Sequencing Center for Infectious Disease"/>
            <person name="Wu L."/>
            <person name="Ma J."/>
        </authorList>
    </citation>
    <scope>NUCLEOTIDE SEQUENCE [LARGE SCALE GENOMIC DNA]</scope>
    <source>
        <strain evidence="4 5">DT72</strain>
    </source>
</reference>
<protein>
    <submittedName>
        <fullName evidence="4">MvdC/MvdD family ATP grasp protein</fullName>
    </submittedName>
</protein>
<evidence type="ECO:0000313" key="5">
    <source>
        <dbReference type="Proteomes" id="UP001596407"/>
    </source>
</evidence>
<evidence type="ECO:0000256" key="1">
    <source>
        <dbReference type="PROSITE-ProRule" id="PRU00409"/>
    </source>
</evidence>
<dbReference type="Gene3D" id="3.30.470.20">
    <property type="entry name" value="ATP-grasp fold, B domain"/>
    <property type="match status" value="1"/>
</dbReference>
<dbReference type="PROSITE" id="PS50975">
    <property type="entry name" value="ATP_GRASP"/>
    <property type="match status" value="1"/>
</dbReference>
<evidence type="ECO:0000313" key="4">
    <source>
        <dbReference type="EMBL" id="MFC7080510.1"/>
    </source>
</evidence>
<dbReference type="PANTHER" id="PTHR21621:SF0">
    <property type="entry name" value="BETA-CITRYLGLUTAMATE SYNTHASE B-RELATED"/>
    <property type="match status" value="1"/>
</dbReference>
<feature type="compositionally biased region" description="Basic and acidic residues" evidence="2">
    <location>
        <begin position="314"/>
        <end position="324"/>
    </location>
</feature>
<evidence type="ECO:0000259" key="3">
    <source>
        <dbReference type="PROSITE" id="PS50975"/>
    </source>
</evidence>
<dbReference type="Pfam" id="PF08443">
    <property type="entry name" value="RimK"/>
    <property type="match status" value="1"/>
</dbReference>
<dbReference type="AlphaFoldDB" id="A0ABD5WLD0"/>
<evidence type="ECO:0000256" key="2">
    <source>
        <dbReference type="SAM" id="MobiDB-lite"/>
    </source>
</evidence>
<dbReference type="PANTHER" id="PTHR21621">
    <property type="entry name" value="RIBOSOMAL PROTEIN S6 MODIFICATION PROTEIN"/>
    <property type="match status" value="1"/>
</dbReference>
<sequence>MILVVSTEHDRHARVVARQVDREGGDARLLDLSEFPRDLRLTIDYDDGRPDARLRHADASEDLPLSECNVVWWRRPQQFALPESVERREDYQFAYNECQSAFDGLWSLLDAEWVNHPLSDERAGRKPYQLRVADEVGFDIPETCITNDPERARAFVNERGPEQTVYKAFSATEEAWRETRILEPDELELLGSVQFAPVIFQEYVPADADLRVTVVGDETFTAAIDAGDTSYPVDFRMAMDEARFERFDLPESARETVLAFTDRLGLSYAAIDLRYTSDGEFVFLEVNPAGQWLFAERRAGPDYGGVRRPPAGEGRTDRPGRTVRPELVPLSRPEIVCSRRISART</sequence>
<dbReference type="GO" id="GO:0005524">
    <property type="term" value="F:ATP binding"/>
    <property type="evidence" value="ECO:0007669"/>
    <property type="project" value="UniProtKB-UniRule"/>
</dbReference>
<dbReference type="Proteomes" id="UP001596407">
    <property type="component" value="Unassembled WGS sequence"/>
</dbReference>
<dbReference type="InterPro" id="IPR011761">
    <property type="entry name" value="ATP-grasp"/>
</dbReference>
<keyword evidence="1" id="KW-0547">Nucleotide-binding</keyword>
<dbReference type="SUPFAM" id="SSF56059">
    <property type="entry name" value="Glutathione synthetase ATP-binding domain-like"/>
    <property type="match status" value="1"/>
</dbReference>
<dbReference type="InterPro" id="IPR048936">
    <property type="entry name" value="MvdD-like_ATPgrasp"/>
</dbReference>
<accession>A0ABD5WLD0</accession>
<dbReference type="Pfam" id="PF21068">
    <property type="entry name" value="ATPgraspMvdD"/>
    <property type="match status" value="1"/>
</dbReference>
<comment type="caution">
    <text evidence="4">The sequence shown here is derived from an EMBL/GenBank/DDBJ whole genome shotgun (WGS) entry which is preliminary data.</text>
</comment>
<keyword evidence="5" id="KW-1185">Reference proteome</keyword>
<dbReference type="RefSeq" id="WP_382209736.1">
    <property type="nucleotide sequence ID" value="NZ_JBHSZH010000005.1"/>
</dbReference>
<feature type="region of interest" description="Disordered" evidence="2">
    <location>
        <begin position="303"/>
        <end position="325"/>
    </location>
</feature>
<proteinExistence type="predicted"/>
<gene>
    <name evidence="4" type="ORF">ACFQJ6_10665</name>
</gene>
<name>A0ABD5WLD0_9EURY</name>
<dbReference type="EMBL" id="JBHSZH010000005">
    <property type="protein sequence ID" value="MFC7080510.1"/>
    <property type="molecule type" value="Genomic_DNA"/>
</dbReference>
<feature type="domain" description="ATP-grasp" evidence="3">
    <location>
        <begin position="130"/>
        <end position="312"/>
    </location>
</feature>
<keyword evidence="1" id="KW-0067">ATP-binding</keyword>
<dbReference type="InterPro" id="IPR013651">
    <property type="entry name" value="ATP-grasp_RimK-type"/>
</dbReference>